<dbReference type="AlphaFoldDB" id="A0AAC8VIX6"/>
<accession>A0AAC8VIX6</accession>
<proteinExistence type="predicted"/>
<reference evidence="1 2" key="1">
    <citation type="journal article" date="2014" name="Genome Announc.">
        <title>Comparative Genome Analysis of Two Isolates of the Fish Pathogen Piscirickettsia salmonis from Different Hosts Reveals Major Differences in Virulence-Associated Secretion Systems.</title>
        <authorList>
            <person name="Bohle H."/>
            <person name="Henriquez P."/>
            <person name="Grothusen H."/>
            <person name="Navas E."/>
            <person name="Sandoval A."/>
            <person name="Bustamante F."/>
            <person name="Bustos P."/>
            <person name="Mancilla M."/>
        </authorList>
    </citation>
    <scope>NUCLEOTIDE SEQUENCE [LARGE SCALE GENOMIC DNA]</scope>
    <source>
        <strain evidence="2">B1-32597</strain>
    </source>
</reference>
<organism evidence="1 2">
    <name type="scientific">Piscirickettsia salmonis</name>
    <dbReference type="NCBI Taxonomy" id="1238"/>
    <lineage>
        <taxon>Bacteria</taxon>
        <taxon>Pseudomonadati</taxon>
        <taxon>Pseudomonadota</taxon>
        <taxon>Gammaproteobacteria</taxon>
        <taxon>Thiotrichales</taxon>
        <taxon>Piscirickettsiaceae</taxon>
        <taxon>Piscirickettsia</taxon>
    </lineage>
</organism>
<evidence type="ECO:0000313" key="1">
    <source>
        <dbReference type="EMBL" id="ALB23263.1"/>
    </source>
</evidence>
<protein>
    <submittedName>
        <fullName evidence="1">Ankyrin repeat family protein</fullName>
    </submittedName>
</protein>
<evidence type="ECO:0000313" key="2">
    <source>
        <dbReference type="Proteomes" id="UP000029558"/>
    </source>
</evidence>
<name>A0AAC8VIX6_PISSA</name>
<dbReference type="EMBL" id="CP012508">
    <property type="protein sequence ID" value="ALB23263.1"/>
    <property type="molecule type" value="Genomic_DNA"/>
</dbReference>
<dbReference type="Proteomes" id="UP000029558">
    <property type="component" value="Chromosome"/>
</dbReference>
<gene>
    <name evidence="1" type="ORF">KU39_2083</name>
</gene>
<sequence>MRFCSDLALKVVPLDYNSQFMEEILPEHLLKDWGFALYDAEGQAHDLERTGLLLLKVALQELGFIEDLVKKVSANAEENITTFYQTDDDTLIQEYIDDEVLCIDRFIIRVCKHSDEDALRHLKCNTTLY</sequence>